<reference evidence="2 3" key="1">
    <citation type="submission" date="2024-05" db="EMBL/GenBank/DDBJ databases">
        <title>Genetic variation in Jamaican populations of the coffee berry borer (Hypothenemus hampei).</title>
        <authorList>
            <person name="Errbii M."/>
            <person name="Myrie A."/>
        </authorList>
    </citation>
    <scope>NUCLEOTIDE SEQUENCE [LARGE SCALE GENOMIC DNA]</scope>
    <source>
        <strain evidence="2">JA-Hopewell-2020-01-JO</strain>
        <tissue evidence="2">Whole body</tissue>
    </source>
</reference>
<dbReference type="SUPFAM" id="SSF56219">
    <property type="entry name" value="DNase I-like"/>
    <property type="match status" value="1"/>
</dbReference>
<dbReference type="Pfam" id="PF00078">
    <property type="entry name" value="RVT_1"/>
    <property type="match status" value="1"/>
</dbReference>
<dbReference type="PANTHER" id="PTHR19446">
    <property type="entry name" value="REVERSE TRANSCRIPTASES"/>
    <property type="match status" value="1"/>
</dbReference>
<feature type="domain" description="Reverse transcriptase" evidence="1">
    <location>
        <begin position="302"/>
        <end position="572"/>
    </location>
</feature>
<dbReference type="PROSITE" id="PS50878">
    <property type="entry name" value="RT_POL"/>
    <property type="match status" value="1"/>
</dbReference>
<dbReference type="Gene3D" id="3.60.10.10">
    <property type="entry name" value="Endonuclease/exonuclease/phosphatase"/>
    <property type="match status" value="1"/>
</dbReference>
<accession>A0ABD1E8U5</accession>
<protein>
    <recommendedName>
        <fullName evidence="1">Reverse transcriptase domain-containing protein</fullName>
    </recommendedName>
</protein>
<sequence length="842" mass="95222">MVDWMASTGLVVVNTGSTPTFSRAGKGSVIDVTVASPNVCGKIIGWTVEEMENYSDHKYITYSFEDGSKDRLDDGSSHRSWVYSARRSEEFKRELRGKLQNLNEINPYSIQKCLRDVCNKYFKQSGQGRRRVYWWNGEIAGLRAMCNKSRRLVTRNRKKPGISKMVLEVLHAKYKKAKSDLKKAIRSSKRRAWCELCDELDENVWGTAYKIVKKRWGYSKTYLDGATIRLQVEKLFPSGDELEAVDHGCRAPVVPFFTEAEMLAASGRLKARRAPGPDGVVPEIIRDAVDGCRASFLTLFNKLLDEGTFPEGWKEATLVLVEKQGKTKDAPKTYRPICLVNTLAKLFEVMLNERLRDCLEVGEALHQAQFGFRRGRSVMGPLARLRDTVDIWNKKSYKSRGCCIAVLLDIENAFNNASWKEIMKGLDRCGVPMYLKTMISSYLSRRHIIVEGKRHRVTRGVPQGSVLGPTLWNVLYDRVLRLPMEENTYLLAYADDLAVVVSGPTADGVEDLAEKTVRRVRARLTEMGLSLAISKTEVILLAARRVVRGVSLQIGGEIIESSEFARYLGVYIDRGMKMSTHVNVLSKKCHAIINTLMRIMPRRAGPRQGARALIASTVTSTMLFAAPIWSGILKHKHYRDLLNGVLRRVCILVTRSYRTVSTEAVLVMARIAPVELLAEERRKIHGIGADDRAGRLTAREELLSAWQERWSRYEGWAKTMIPSICGWYKNGAQTDYYVTQALTGHGIFGKYLHKIGKAESAACWYCGGIDDAEHTIFECPQFTEIRRAAGNRCGVALTKENIGNFISENKEKQEHIFDMLRELMTVKEKTESERNNILTLLT</sequence>
<evidence type="ECO:0000313" key="2">
    <source>
        <dbReference type="EMBL" id="KAL1489506.1"/>
    </source>
</evidence>
<evidence type="ECO:0000313" key="3">
    <source>
        <dbReference type="Proteomes" id="UP001566132"/>
    </source>
</evidence>
<dbReference type="GO" id="GO:0071897">
    <property type="term" value="P:DNA biosynthetic process"/>
    <property type="evidence" value="ECO:0007669"/>
    <property type="project" value="UniProtKB-ARBA"/>
</dbReference>
<gene>
    <name evidence="2" type="ORF">ABEB36_014390</name>
</gene>
<name>A0ABD1E8U5_HYPHA</name>
<dbReference type="InterPro" id="IPR036691">
    <property type="entry name" value="Endo/exonu/phosph_ase_sf"/>
</dbReference>
<organism evidence="2 3">
    <name type="scientific">Hypothenemus hampei</name>
    <name type="common">Coffee berry borer</name>
    <dbReference type="NCBI Taxonomy" id="57062"/>
    <lineage>
        <taxon>Eukaryota</taxon>
        <taxon>Metazoa</taxon>
        <taxon>Ecdysozoa</taxon>
        <taxon>Arthropoda</taxon>
        <taxon>Hexapoda</taxon>
        <taxon>Insecta</taxon>
        <taxon>Pterygota</taxon>
        <taxon>Neoptera</taxon>
        <taxon>Endopterygota</taxon>
        <taxon>Coleoptera</taxon>
        <taxon>Polyphaga</taxon>
        <taxon>Cucujiformia</taxon>
        <taxon>Curculionidae</taxon>
        <taxon>Scolytinae</taxon>
        <taxon>Hypothenemus</taxon>
    </lineage>
</organism>
<dbReference type="SUPFAM" id="SSF56672">
    <property type="entry name" value="DNA/RNA polymerases"/>
    <property type="match status" value="1"/>
</dbReference>
<dbReference type="CDD" id="cd01650">
    <property type="entry name" value="RT_nLTR_like"/>
    <property type="match status" value="1"/>
</dbReference>
<keyword evidence="3" id="KW-1185">Reference proteome</keyword>
<evidence type="ECO:0000259" key="1">
    <source>
        <dbReference type="PROSITE" id="PS50878"/>
    </source>
</evidence>
<comment type="caution">
    <text evidence="2">The sequence shown here is derived from an EMBL/GenBank/DDBJ whole genome shotgun (WGS) entry which is preliminary data.</text>
</comment>
<proteinExistence type="predicted"/>
<dbReference type="EMBL" id="JBDJPC010000012">
    <property type="protein sequence ID" value="KAL1489506.1"/>
    <property type="molecule type" value="Genomic_DNA"/>
</dbReference>
<dbReference type="InterPro" id="IPR043502">
    <property type="entry name" value="DNA/RNA_pol_sf"/>
</dbReference>
<dbReference type="AlphaFoldDB" id="A0ABD1E8U5"/>
<dbReference type="InterPro" id="IPR000477">
    <property type="entry name" value="RT_dom"/>
</dbReference>
<dbReference type="Proteomes" id="UP001566132">
    <property type="component" value="Unassembled WGS sequence"/>
</dbReference>